<organism evidence="6 7">
    <name type="scientific">Pedobacter flavus</name>
    <dbReference type="NCBI Taxonomy" id="3113906"/>
    <lineage>
        <taxon>Bacteria</taxon>
        <taxon>Pseudomonadati</taxon>
        <taxon>Bacteroidota</taxon>
        <taxon>Sphingobacteriia</taxon>
        <taxon>Sphingobacteriales</taxon>
        <taxon>Sphingobacteriaceae</taxon>
        <taxon>Pedobacter</taxon>
    </lineage>
</organism>
<dbReference type="PANTHER" id="PTHR13847">
    <property type="entry name" value="SARCOSINE DEHYDROGENASE-RELATED"/>
    <property type="match status" value="1"/>
</dbReference>
<dbReference type="SUPFAM" id="SSF54373">
    <property type="entry name" value="FAD-linked reductases, C-terminal domain"/>
    <property type="match status" value="1"/>
</dbReference>
<comment type="similarity">
    <text evidence="2">Belongs to the DadA oxidoreductase family.</text>
</comment>
<name>A0ABU7H2B3_9SPHI</name>
<keyword evidence="4" id="KW-0560">Oxidoreductase</keyword>
<evidence type="ECO:0000259" key="5">
    <source>
        <dbReference type="Pfam" id="PF01266"/>
    </source>
</evidence>
<accession>A0ABU7H2B3</accession>
<dbReference type="InterPro" id="IPR036188">
    <property type="entry name" value="FAD/NAD-bd_sf"/>
</dbReference>
<dbReference type="SUPFAM" id="SSF51905">
    <property type="entry name" value="FAD/NAD(P)-binding domain"/>
    <property type="match status" value="1"/>
</dbReference>
<evidence type="ECO:0000313" key="6">
    <source>
        <dbReference type="EMBL" id="MEE1885381.1"/>
    </source>
</evidence>
<evidence type="ECO:0000313" key="7">
    <source>
        <dbReference type="Proteomes" id="UP001337681"/>
    </source>
</evidence>
<proteinExistence type="inferred from homology"/>
<dbReference type="Gene3D" id="3.50.50.60">
    <property type="entry name" value="FAD/NAD(P)-binding domain"/>
    <property type="match status" value="2"/>
</dbReference>
<dbReference type="Pfam" id="PF01266">
    <property type="entry name" value="DAO"/>
    <property type="match status" value="1"/>
</dbReference>
<protein>
    <submittedName>
        <fullName evidence="6">FAD-dependent oxidoreductase</fullName>
    </submittedName>
</protein>
<dbReference type="Proteomes" id="UP001337681">
    <property type="component" value="Unassembled WGS sequence"/>
</dbReference>
<comment type="caution">
    <text evidence="6">The sequence shown here is derived from an EMBL/GenBank/DDBJ whole genome shotgun (WGS) entry which is preliminary data.</text>
</comment>
<dbReference type="Gene3D" id="3.30.9.10">
    <property type="entry name" value="D-Amino Acid Oxidase, subunit A, domain 2"/>
    <property type="match status" value="1"/>
</dbReference>
<gene>
    <name evidence="6" type="ORF">VRU49_08125</name>
</gene>
<reference evidence="6 7" key="1">
    <citation type="submission" date="2024-01" db="EMBL/GenBank/DDBJ databases">
        <title>Pedobacter sp. nov., isolated from oil-contaminated soil.</title>
        <authorList>
            <person name="Le N.T.T."/>
        </authorList>
    </citation>
    <scope>NUCLEOTIDE SEQUENCE [LARGE SCALE GENOMIC DNA]</scope>
    <source>
        <strain evidence="6 7">VNH31</strain>
    </source>
</reference>
<evidence type="ECO:0000256" key="3">
    <source>
        <dbReference type="ARBA" id="ARBA00022630"/>
    </source>
</evidence>
<evidence type="ECO:0000256" key="4">
    <source>
        <dbReference type="ARBA" id="ARBA00023002"/>
    </source>
</evidence>
<dbReference type="PANTHER" id="PTHR13847:SF286">
    <property type="entry name" value="D-AMINO ACID DEHYDROGENASE"/>
    <property type="match status" value="1"/>
</dbReference>
<comment type="cofactor">
    <cofactor evidence="1">
        <name>FAD</name>
        <dbReference type="ChEBI" id="CHEBI:57692"/>
    </cofactor>
</comment>
<keyword evidence="3" id="KW-0285">Flavoprotein</keyword>
<sequence length="415" mass="45664">MADVIIIGGGIVGLSSAYYLTKAGYKVTVLDKDEIVGNCSYGNAGMIVPSHFVPLATPGMVKQGIKWMFNSKSPFYVRPSLNMNLVKWGLQFLRSSNEKHVENSAIPLRDFSLLSKQLINDLAKDPDFNFELENKGILAFYKTEKVAEEEAELCAKAVELGLEMKVLNLEECKKLQPNLDLDVLGAVHYQCDSHIYPAALMQNLQDYLLKNGVGILKKSAVTAFQMESDKILSVMVGNKEFKADHFVLATGSWSTQVAKLAGENISIMPGKGYSFEETVGNESITIPALLCEARVAITPMNGKIRFGGTMELDRVNNKINIDRVKGIVESVPKYFPQVKPNLPELNKIWFGFRPASPDGLPYIGRSKHKKNLIIATGHGMMGLSLGQATGKLVCEIISEQPLSMPLAPFAVNRFS</sequence>
<keyword evidence="7" id="KW-1185">Reference proteome</keyword>
<evidence type="ECO:0000256" key="2">
    <source>
        <dbReference type="ARBA" id="ARBA00009410"/>
    </source>
</evidence>
<dbReference type="RefSeq" id="WP_330146279.1">
    <property type="nucleotide sequence ID" value="NZ_JAZDQU010000002.1"/>
</dbReference>
<dbReference type="InterPro" id="IPR006076">
    <property type="entry name" value="FAD-dep_OxRdtase"/>
</dbReference>
<feature type="domain" description="FAD dependent oxidoreductase" evidence="5">
    <location>
        <begin position="3"/>
        <end position="395"/>
    </location>
</feature>
<dbReference type="EMBL" id="JAZDQU010000002">
    <property type="protein sequence ID" value="MEE1885381.1"/>
    <property type="molecule type" value="Genomic_DNA"/>
</dbReference>
<evidence type="ECO:0000256" key="1">
    <source>
        <dbReference type="ARBA" id="ARBA00001974"/>
    </source>
</evidence>